<evidence type="ECO:0000313" key="6">
    <source>
        <dbReference type="Proteomes" id="UP001049518"/>
    </source>
</evidence>
<dbReference type="Proteomes" id="UP001049518">
    <property type="component" value="Chromosome"/>
</dbReference>
<evidence type="ECO:0000256" key="3">
    <source>
        <dbReference type="ARBA" id="ARBA00035643"/>
    </source>
</evidence>
<accession>A0ABX8QM25</accession>
<sequence length="284" mass="29793">MTGTAVYLYGVARDLDPAALGGTPGVSGAAVRGVVAGGLTALVSTVRLDDYGEAALRANLEDLAWLEETARAHHEVVDRAAHAAPTAPVRIATLYRDDARVAEILADQRERFGEVLDGIAGRSEWGVKVYASPPEPAEPAGSDPGGGLEPRAEPLTGSRPPKPGAGAGTAYLRRRQDERRRREDAGRRMAERASALHAELAEHAIASRHHPPQDPRLSGRAGTQIMNAAYLLDDEREAGFLAAARAAAGHLEGVELEVTGPWPPYSFIDADTVSAAPAAGDPAS</sequence>
<reference evidence="5" key="1">
    <citation type="submission" date="2020-07" db="EMBL/GenBank/DDBJ databases">
        <authorList>
            <person name="Tarantini F.S."/>
            <person name="Hong K.W."/>
            <person name="Chan K.G."/>
        </authorList>
    </citation>
    <scope>NUCLEOTIDE SEQUENCE</scope>
    <source>
        <strain evidence="5">32-07</strain>
    </source>
</reference>
<dbReference type="InterPro" id="IPR009430">
    <property type="entry name" value="GvpL/GvpF"/>
</dbReference>
<evidence type="ECO:0000256" key="4">
    <source>
        <dbReference type="SAM" id="MobiDB-lite"/>
    </source>
</evidence>
<evidence type="ECO:0000313" key="5">
    <source>
        <dbReference type="EMBL" id="QXJ19745.1"/>
    </source>
</evidence>
<comment type="subcellular location">
    <subcellularLocation>
        <location evidence="2">Gas vesicle</location>
    </subcellularLocation>
</comment>
<feature type="region of interest" description="Disordered" evidence="4">
    <location>
        <begin position="130"/>
        <end position="192"/>
    </location>
</feature>
<evidence type="ECO:0000256" key="2">
    <source>
        <dbReference type="ARBA" id="ARBA00035108"/>
    </source>
</evidence>
<keyword evidence="6" id="KW-1185">Reference proteome</keyword>
<dbReference type="PANTHER" id="PTHR36852">
    <property type="entry name" value="PROTEIN GVPL 2"/>
    <property type="match status" value="1"/>
</dbReference>
<name>A0ABX8QM25_9ACTN</name>
<feature type="compositionally biased region" description="Basic and acidic residues" evidence="4">
    <location>
        <begin position="174"/>
        <end position="191"/>
    </location>
</feature>
<proteinExistence type="inferred from homology"/>
<gene>
    <name evidence="5" type="ORF">AGRA3207_000326</name>
</gene>
<dbReference type="Pfam" id="PF06386">
    <property type="entry name" value="GvpL_GvpF"/>
    <property type="match status" value="1"/>
</dbReference>
<dbReference type="RefSeq" id="WP_231332770.1">
    <property type="nucleotide sequence ID" value="NZ_CP059572.1"/>
</dbReference>
<organism evidence="5 6">
    <name type="scientific">Actinomadura graeca</name>
    <dbReference type="NCBI Taxonomy" id="2750812"/>
    <lineage>
        <taxon>Bacteria</taxon>
        <taxon>Bacillati</taxon>
        <taxon>Actinomycetota</taxon>
        <taxon>Actinomycetes</taxon>
        <taxon>Streptosporangiales</taxon>
        <taxon>Thermomonosporaceae</taxon>
        <taxon>Actinomadura</taxon>
    </lineage>
</organism>
<dbReference type="EMBL" id="CP059572">
    <property type="protein sequence ID" value="QXJ19745.1"/>
    <property type="molecule type" value="Genomic_DNA"/>
</dbReference>
<evidence type="ECO:0000256" key="1">
    <source>
        <dbReference type="ARBA" id="ARBA00022987"/>
    </source>
</evidence>
<keyword evidence="1" id="KW-0304">Gas vesicle</keyword>
<comment type="similarity">
    <text evidence="3">Belongs to the gas vesicle GvpF/GvpL family.</text>
</comment>
<dbReference type="PANTHER" id="PTHR36852:SF1">
    <property type="entry name" value="PROTEIN GVPL 2"/>
    <property type="match status" value="1"/>
</dbReference>
<protein>
    <submittedName>
        <fullName evidence="5">GvpL/GvpF family gas vesicle protein</fullName>
    </submittedName>
</protein>